<keyword evidence="4 5" id="KW-0472">Membrane</keyword>
<dbReference type="AlphaFoldDB" id="A0A0B2UTZ3"/>
<dbReference type="GO" id="GO:0016020">
    <property type="term" value="C:membrane"/>
    <property type="evidence" value="ECO:0007669"/>
    <property type="project" value="UniProtKB-SubCell"/>
</dbReference>
<comment type="subcellular location">
    <subcellularLocation>
        <location evidence="1">Membrane</location>
    </subcellularLocation>
</comment>
<dbReference type="Gene3D" id="1.20.1070.10">
    <property type="entry name" value="Rhodopsin 7-helix transmembrane proteins"/>
    <property type="match status" value="1"/>
</dbReference>
<keyword evidence="2 5" id="KW-0812">Transmembrane</keyword>
<evidence type="ECO:0000256" key="4">
    <source>
        <dbReference type="ARBA" id="ARBA00023136"/>
    </source>
</evidence>
<dbReference type="PANTHER" id="PTHR23017:SF3">
    <property type="entry name" value="G-PROTEIN COUPLED RECEPTORS FAMILY 1 PROFILE DOMAIN-CONTAINING PROTEIN"/>
    <property type="match status" value="1"/>
</dbReference>
<evidence type="ECO:0000259" key="6">
    <source>
        <dbReference type="PROSITE" id="PS50262"/>
    </source>
</evidence>
<keyword evidence="8" id="KW-1185">Reference proteome</keyword>
<dbReference type="Proteomes" id="UP000031036">
    <property type="component" value="Unassembled WGS sequence"/>
</dbReference>
<feature type="transmembrane region" description="Helical" evidence="5">
    <location>
        <begin position="20"/>
        <end position="38"/>
    </location>
</feature>
<feature type="domain" description="G-protein coupled receptors family 1 profile" evidence="6">
    <location>
        <begin position="1"/>
        <end position="146"/>
    </location>
</feature>
<comment type="caution">
    <text evidence="7">The sequence shown here is derived from an EMBL/GenBank/DDBJ whole genome shotgun (WGS) entry which is preliminary data.</text>
</comment>
<name>A0A0B2UTZ3_TOXCA</name>
<dbReference type="InterPro" id="IPR017452">
    <property type="entry name" value="GPCR_Rhodpsn_7TM"/>
</dbReference>
<feature type="transmembrane region" description="Helical" evidence="5">
    <location>
        <begin position="65"/>
        <end position="88"/>
    </location>
</feature>
<reference evidence="7 8" key="1">
    <citation type="submission" date="2014-11" db="EMBL/GenBank/DDBJ databases">
        <title>Genetic blueprint of the zoonotic pathogen Toxocara canis.</title>
        <authorList>
            <person name="Zhu X.-Q."/>
            <person name="Korhonen P.K."/>
            <person name="Cai H."/>
            <person name="Young N.D."/>
            <person name="Nejsum P."/>
            <person name="von Samson-Himmelstjerna G."/>
            <person name="Boag P.R."/>
            <person name="Tan P."/>
            <person name="Li Q."/>
            <person name="Min J."/>
            <person name="Yang Y."/>
            <person name="Wang X."/>
            <person name="Fang X."/>
            <person name="Hall R.S."/>
            <person name="Hofmann A."/>
            <person name="Sternberg P.W."/>
            <person name="Jex A.R."/>
            <person name="Gasser R.B."/>
        </authorList>
    </citation>
    <scope>NUCLEOTIDE SEQUENCE [LARGE SCALE GENOMIC DNA]</scope>
    <source>
        <strain evidence="7">PN_DK_2014</strain>
    </source>
</reference>
<dbReference type="Pfam" id="PF10328">
    <property type="entry name" value="7TM_GPCR_Srx"/>
    <property type="match status" value="1"/>
</dbReference>
<evidence type="ECO:0000256" key="3">
    <source>
        <dbReference type="ARBA" id="ARBA00022989"/>
    </source>
</evidence>
<dbReference type="EMBL" id="JPKZ01003266">
    <property type="protein sequence ID" value="KHN72325.1"/>
    <property type="molecule type" value="Genomic_DNA"/>
</dbReference>
<evidence type="ECO:0000256" key="5">
    <source>
        <dbReference type="SAM" id="Phobius"/>
    </source>
</evidence>
<gene>
    <name evidence="7" type="ORF">Tcan_12154</name>
</gene>
<evidence type="ECO:0000313" key="7">
    <source>
        <dbReference type="EMBL" id="KHN72325.1"/>
    </source>
</evidence>
<accession>A0A0B2UTZ3</accession>
<dbReference type="PROSITE" id="PS50262">
    <property type="entry name" value="G_PROTEIN_RECEP_F1_2"/>
    <property type="match status" value="1"/>
</dbReference>
<keyword evidence="3 5" id="KW-1133">Transmembrane helix</keyword>
<sequence length="146" mass="16773">MAICYPLKYAQVFTMRTTTIIIGVVWLLCLALGTPYHFDGCGFSFRRQAHAWCFDASFCGYFQSIVIDFAFTFIAQAIMLGMDTYVVFKMRTMNTTPSQRKRKQEKGFFIQKTRAGAKIVRRTISPVVRTQETPCYYDGQQVVAQL</sequence>
<evidence type="ECO:0000256" key="1">
    <source>
        <dbReference type="ARBA" id="ARBA00004370"/>
    </source>
</evidence>
<dbReference type="SUPFAM" id="SSF81321">
    <property type="entry name" value="Family A G protein-coupled receptor-like"/>
    <property type="match status" value="1"/>
</dbReference>
<dbReference type="OrthoDB" id="5867176at2759"/>
<dbReference type="PANTHER" id="PTHR23017">
    <property type="entry name" value="SERPENTINE RECEPTOR, CLASS X"/>
    <property type="match status" value="1"/>
</dbReference>
<organism evidence="7 8">
    <name type="scientific">Toxocara canis</name>
    <name type="common">Canine roundworm</name>
    <dbReference type="NCBI Taxonomy" id="6265"/>
    <lineage>
        <taxon>Eukaryota</taxon>
        <taxon>Metazoa</taxon>
        <taxon>Ecdysozoa</taxon>
        <taxon>Nematoda</taxon>
        <taxon>Chromadorea</taxon>
        <taxon>Rhabditida</taxon>
        <taxon>Spirurina</taxon>
        <taxon>Ascaridomorpha</taxon>
        <taxon>Ascaridoidea</taxon>
        <taxon>Toxocaridae</taxon>
        <taxon>Toxocara</taxon>
    </lineage>
</organism>
<dbReference type="InterPro" id="IPR019430">
    <property type="entry name" value="7TM_GPCR_serpentine_rcpt_Srx"/>
</dbReference>
<proteinExistence type="predicted"/>
<evidence type="ECO:0000313" key="8">
    <source>
        <dbReference type="Proteomes" id="UP000031036"/>
    </source>
</evidence>
<protein>
    <recommendedName>
        <fullName evidence="6">G-protein coupled receptors family 1 profile domain-containing protein</fullName>
    </recommendedName>
</protein>
<evidence type="ECO:0000256" key="2">
    <source>
        <dbReference type="ARBA" id="ARBA00022692"/>
    </source>
</evidence>